<accession>A0A643JYL5</accession>
<dbReference type="InterPro" id="IPR045261">
    <property type="entry name" value="MORC_ATPase"/>
</dbReference>
<comment type="caution">
    <text evidence="4">The sequence shown here is derived from an EMBL/GenBank/DDBJ whole genome shotgun (WGS) entry which is preliminary data.</text>
</comment>
<dbReference type="Pfam" id="PF17942">
    <property type="entry name" value="Morc6_S5"/>
    <property type="match status" value="1"/>
</dbReference>
<dbReference type="InterPro" id="IPR036890">
    <property type="entry name" value="HATPase_C_sf"/>
</dbReference>
<evidence type="ECO:0000256" key="2">
    <source>
        <dbReference type="SAM" id="MobiDB-lite"/>
    </source>
</evidence>
<gene>
    <name evidence="4" type="ORF">Hfx1149_17020</name>
</gene>
<dbReference type="EMBL" id="VZUS01000006">
    <property type="protein sequence ID" value="KAB1184767.1"/>
    <property type="molecule type" value="Genomic_DNA"/>
</dbReference>
<dbReference type="GO" id="GO:0016887">
    <property type="term" value="F:ATP hydrolysis activity"/>
    <property type="evidence" value="ECO:0007669"/>
    <property type="project" value="InterPro"/>
</dbReference>
<dbReference type="PANTHER" id="PTHR23336:SF11">
    <property type="entry name" value="OS06G0622000 PROTEIN"/>
    <property type="match status" value="1"/>
</dbReference>
<organism evidence="4">
    <name type="scientific">Haloferax sp. CBA1149</name>
    <dbReference type="NCBI Taxonomy" id="2650753"/>
    <lineage>
        <taxon>Archaea</taxon>
        <taxon>Methanobacteriati</taxon>
        <taxon>Methanobacteriota</taxon>
        <taxon>Stenosarchaea group</taxon>
        <taxon>Halobacteria</taxon>
        <taxon>Halobacteriales</taxon>
        <taxon>Haloferacaceae</taxon>
        <taxon>Haloferax</taxon>
    </lineage>
</organism>
<evidence type="ECO:0000313" key="4">
    <source>
        <dbReference type="EMBL" id="KAB1184767.1"/>
    </source>
</evidence>
<feature type="region of interest" description="Disordered" evidence="2">
    <location>
        <begin position="337"/>
        <end position="396"/>
    </location>
</feature>
<dbReference type="Gene3D" id="3.30.565.10">
    <property type="entry name" value="Histidine kinase-like ATPase, C-terminal domain"/>
    <property type="match status" value="1"/>
</dbReference>
<evidence type="ECO:0000256" key="1">
    <source>
        <dbReference type="ARBA" id="ARBA00023054"/>
    </source>
</evidence>
<sequence length="500" mass="55857">MSTEDTVMLSDDGFSCMSKRHSVSINPDPSLMEDIGAASFTVAEAIVELVANSMDAQVEGTDIEVDIYIDSSEIRVVDNAKGMNGDVLAQAVRLGVKMDKIGKVSASRKGMFGLGMKTACASLGRRWSVTTRPVGEGTEYFVEFNLEEWTDRAGDSDFKWEIEIEEREPDEDGVLGVREHGTAIVVQELRDYNPLAGPVLDKLGRAYKGHIEDGDVIKVNGNRARPPEYDFIEGSKQEFNIPCGDDEEHRIYGWVALDKQTHNDDIFGLNLYRENQLVEPWNKDFFKAHLMTSRIIGEVHLDFVPPNFYKRGFERQSDEWKEARETMEEFLEPVVKASREASRGKDPKKFRKAARGLQKALGGGSEVADPDGGEEGEDEDTSGGGTGDDDGDSTHDEDELVQVDASTLSIDGKRIRLSYEMAGIPDERLPWDYIYDEATGELQAILNTNSRLLDKSEDHEIVGTLALADCIASFLTDEIGYESSDARRYRNMWLYQRLGE</sequence>
<feature type="compositionally biased region" description="Acidic residues" evidence="2">
    <location>
        <begin position="368"/>
        <end position="396"/>
    </location>
</feature>
<reference evidence="4" key="1">
    <citation type="submission" date="2019-09" db="EMBL/GenBank/DDBJ databases">
        <title>Genomic analysis of Haloferax sp. CBA1149.</title>
        <authorList>
            <person name="Roh S.W."/>
        </authorList>
    </citation>
    <scope>NUCLEOTIDE SEQUENCE</scope>
    <source>
        <strain evidence="4">CBA1149</strain>
    </source>
</reference>
<protein>
    <recommendedName>
        <fullName evidence="3">Morc S5 domain-containing protein</fullName>
    </recommendedName>
</protein>
<dbReference type="Pfam" id="PF13589">
    <property type="entry name" value="HATPase_c_3"/>
    <property type="match status" value="1"/>
</dbReference>
<dbReference type="InterPro" id="IPR041006">
    <property type="entry name" value="Morc_S5"/>
</dbReference>
<feature type="domain" description="Morc S5" evidence="3">
    <location>
        <begin position="246"/>
        <end position="318"/>
    </location>
</feature>
<name>A0A643JYL5_9EURY</name>
<dbReference type="SUPFAM" id="SSF55874">
    <property type="entry name" value="ATPase domain of HSP90 chaperone/DNA topoisomerase II/histidine kinase"/>
    <property type="match status" value="1"/>
</dbReference>
<feature type="compositionally biased region" description="Basic and acidic residues" evidence="2">
    <location>
        <begin position="337"/>
        <end position="347"/>
    </location>
</feature>
<dbReference type="AlphaFoldDB" id="A0A643JYL5"/>
<proteinExistence type="predicted"/>
<dbReference type="PANTHER" id="PTHR23336">
    <property type="entry name" value="ZINC FINGER CW-TYPE COILED-COIL DOMAIN PROTEIN 3"/>
    <property type="match status" value="1"/>
</dbReference>
<keyword evidence="1" id="KW-0175">Coiled coil</keyword>
<evidence type="ECO:0000259" key="3">
    <source>
        <dbReference type="Pfam" id="PF17942"/>
    </source>
</evidence>